<evidence type="ECO:0000259" key="2">
    <source>
        <dbReference type="PROSITE" id="PS50110"/>
    </source>
</evidence>
<feature type="domain" description="Response regulatory" evidence="2">
    <location>
        <begin position="12"/>
        <end position="124"/>
    </location>
</feature>
<dbReference type="Pfam" id="PF00072">
    <property type="entry name" value="Response_reg"/>
    <property type="match status" value="1"/>
</dbReference>
<proteinExistence type="predicted"/>
<dbReference type="PROSITE" id="PS50110">
    <property type="entry name" value="RESPONSE_REGULATORY"/>
    <property type="match status" value="1"/>
</dbReference>
<gene>
    <name evidence="3" type="ORF">MWN34_05630</name>
</gene>
<dbReference type="SUPFAM" id="SSF52172">
    <property type="entry name" value="CheY-like"/>
    <property type="match status" value="1"/>
</dbReference>
<name>A0ABT0D8X5_9HYPH</name>
<protein>
    <submittedName>
        <fullName evidence="3">Response regulator</fullName>
    </submittedName>
</protein>
<dbReference type="InterPro" id="IPR011006">
    <property type="entry name" value="CheY-like_superfamily"/>
</dbReference>
<keyword evidence="1" id="KW-0597">Phosphoprotein</keyword>
<accession>A0ABT0D8X5</accession>
<organism evidence="3 4">
    <name type="scientific">Ancylobacter crimeensis</name>
    <dbReference type="NCBI Taxonomy" id="2579147"/>
    <lineage>
        <taxon>Bacteria</taxon>
        <taxon>Pseudomonadati</taxon>
        <taxon>Pseudomonadota</taxon>
        <taxon>Alphaproteobacteria</taxon>
        <taxon>Hyphomicrobiales</taxon>
        <taxon>Xanthobacteraceae</taxon>
        <taxon>Ancylobacter</taxon>
    </lineage>
</organism>
<evidence type="ECO:0000256" key="1">
    <source>
        <dbReference type="PROSITE-ProRule" id="PRU00169"/>
    </source>
</evidence>
<evidence type="ECO:0000313" key="3">
    <source>
        <dbReference type="EMBL" id="MCK0196392.1"/>
    </source>
</evidence>
<dbReference type="Gene3D" id="3.40.50.2300">
    <property type="match status" value="1"/>
</dbReference>
<dbReference type="SMART" id="SM00448">
    <property type="entry name" value="REC"/>
    <property type="match status" value="1"/>
</dbReference>
<dbReference type="RefSeq" id="WP_247027420.1">
    <property type="nucleotide sequence ID" value="NZ_JALKCH010000003.1"/>
</dbReference>
<comment type="caution">
    <text evidence="3">The sequence shown here is derived from an EMBL/GenBank/DDBJ whole genome shotgun (WGS) entry which is preliminary data.</text>
</comment>
<dbReference type="Proteomes" id="UP001203284">
    <property type="component" value="Unassembled WGS sequence"/>
</dbReference>
<dbReference type="InterPro" id="IPR001789">
    <property type="entry name" value="Sig_transdc_resp-reg_receiver"/>
</dbReference>
<feature type="modified residue" description="4-aspartylphosphate" evidence="1">
    <location>
        <position position="64"/>
    </location>
</feature>
<keyword evidence="4" id="KW-1185">Reference proteome</keyword>
<sequence length="129" mass="13978">MSAPERSLEGSRIFILEDESLVSMMIEAMVEELGAIVVASHTQLKAAMDFVASNHSEIDVAVLDVNLGGTRSYAVADVLRNHGAPFVFSTGYDDGSIPPEWLGYPRVRKPFQLDELADALKTALNSPKA</sequence>
<evidence type="ECO:0000313" key="4">
    <source>
        <dbReference type="Proteomes" id="UP001203284"/>
    </source>
</evidence>
<dbReference type="EMBL" id="JALKCH010000003">
    <property type="protein sequence ID" value="MCK0196392.1"/>
    <property type="molecule type" value="Genomic_DNA"/>
</dbReference>
<reference evidence="3 4" key="1">
    <citation type="submission" date="2022-04" db="EMBL/GenBank/DDBJ databases">
        <authorList>
            <person name="Grouzdev D.S."/>
            <person name="Pantiukh K.S."/>
            <person name="Krutkina M.S."/>
        </authorList>
    </citation>
    <scope>NUCLEOTIDE SEQUENCE [LARGE SCALE GENOMIC DNA]</scope>
    <source>
        <strain evidence="3 4">6x-1</strain>
    </source>
</reference>